<dbReference type="SUPFAM" id="SSF47986">
    <property type="entry name" value="DEATH domain"/>
    <property type="match status" value="1"/>
</dbReference>
<dbReference type="InterPro" id="IPR001315">
    <property type="entry name" value="CARD"/>
</dbReference>
<dbReference type="AlphaFoldDB" id="A0AAN9GEP7"/>
<reference evidence="2 3" key="1">
    <citation type="submission" date="2024-02" db="EMBL/GenBank/DDBJ databases">
        <title>Chromosome-scale genome assembly of the rough periwinkle Littorina saxatilis.</title>
        <authorList>
            <person name="De Jode A."/>
            <person name="Faria R."/>
            <person name="Formenti G."/>
            <person name="Sims Y."/>
            <person name="Smith T.P."/>
            <person name="Tracey A."/>
            <person name="Wood J.M.D."/>
            <person name="Zagrodzka Z.B."/>
            <person name="Johannesson K."/>
            <person name="Butlin R.K."/>
            <person name="Leder E.H."/>
        </authorList>
    </citation>
    <scope>NUCLEOTIDE SEQUENCE [LARGE SCALE GENOMIC DNA]</scope>
    <source>
        <strain evidence="2">Snail1</strain>
        <tissue evidence="2">Muscle</tissue>
    </source>
</reference>
<evidence type="ECO:0000313" key="3">
    <source>
        <dbReference type="Proteomes" id="UP001374579"/>
    </source>
</evidence>
<dbReference type="Gene3D" id="1.10.533.10">
    <property type="entry name" value="Death Domain, Fas"/>
    <property type="match status" value="1"/>
</dbReference>
<dbReference type="EMBL" id="JBAMIC010000007">
    <property type="protein sequence ID" value="KAK7105466.1"/>
    <property type="molecule type" value="Genomic_DNA"/>
</dbReference>
<accession>A0AAN9GEP7</accession>
<protein>
    <recommendedName>
        <fullName evidence="1">CARD domain-containing protein</fullName>
    </recommendedName>
</protein>
<sequence>MAGTGVWIRLLERHRARLTKDPDMNRVVPKLIKRGFFSNVEERQLASVPDASERTDLVLDKLSRDPDAFRGFCMTLEECAPHLLTELLFDRGGKNSFTF</sequence>
<dbReference type="InterPro" id="IPR011029">
    <property type="entry name" value="DEATH-like_dom_sf"/>
</dbReference>
<name>A0AAN9GEP7_9CAEN</name>
<organism evidence="2 3">
    <name type="scientific">Littorina saxatilis</name>
    <dbReference type="NCBI Taxonomy" id="31220"/>
    <lineage>
        <taxon>Eukaryota</taxon>
        <taxon>Metazoa</taxon>
        <taxon>Spiralia</taxon>
        <taxon>Lophotrochozoa</taxon>
        <taxon>Mollusca</taxon>
        <taxon>Gastropoda</taxon>
        <taxon>Caenogastropoda</taxon>
        <taxon>Littorinimorpha</taxon>
        <taxon>Littorinoidea</taxon>
        <taxon>Littorinidae</taxon>
        <taxon>Littorina</taxon>
    </lineage>
</organism>
<evidence type="ECO:0000259" key="1">
    <source>
        <dbReference type="PROSITE" id="PS50209"/>
    </source>
</evidence>
<evidence type="ECO:0000313" key="2">
    <source>
        <dbReference type="EMBL" id="KAK7105466.1"/>
    </source>
</evidence>
<dbReference type="PROSITE" id="PS50209">
    <property type="entry name" value="CARD"/>
    <property type="match status" value="1"/>
</dbReference>
<dbReference type="Proteomes" id="UP001374579">
    <property type="component" value="Unassembled WGS sequence"/>
</dbReference>
<feature type="domain" description="CARD" evidence="1">
    <location>
        <begin position="9"/>
        <end position="91"/>
    </location>
</feature>
<dbReference type="GO" id="GO:0042981">
    <property type="term" value="P:regulation of apoptotic process"/>
    <property type="evidence" value="ECO:0007669"/>
    <property type="project" value="InterPro"/>
</dbReference>
<proteinExistence type="predicted"/>
<keyword evidence="3" id="KW-1185">Reference proteome</keyword>
<dbReference type="CDD" id="cd01671">
    <property type="entry name" value="CARD"/>
    <property type="match status" value="1"/>
</dbReference>
<gene>
    <name evidence="2" type="ORF">V1264_016838</name>
</gene>
<comment type="caution">
    <text evidence="2">The sequence shown here is derived from an EMBL/GenBank/DDBJ whole genome shotgun (WGS) entry which is preliminary data.</text>
</comment>